<evidence type="ECO:0008006" key="3">
    <source>
        <dbReference type="Google" id="ProtNLM"/>
    </source>
</evidence>
<dbReference type="EMBL" id="CP029254">
    <property type="protein sequence ID" value="AWK10017.1"/>
    <property type="molecule type" value="Genomic_DNA"/>
</dbReference>
<name>A0ABN5KIF2_9ACTN</name>
<sequence length="128" mass="14219">MYVCTAEDDAADLIAEHVQQYAHARDWPVVETVRDHDRLQPLDQRPGWARVLELTPDRARGIVTFSPPMLTADIAAFEALRRKVADQGHFLVATRTSGVRPRRTAADAARRRDLAAAASGWLLDAPHA</sequence>
<keyword evidence="2" id="KW-1185">Reference proteome</keyword>
<evidence type="ECO:0000313" key="2">
    <source>
        <dbReference type="Proteomes" id="UP000245051"/>
    </source>
</evidence>
<proteinExistence type="predicted"/>
<evidence type="ECO:0000313" key="1">
    <source>
        <dbReference type="EMBL" id="AWK10017.1"/>
    </source>
</evidence>
<organism evidence="1 2">
    <name type="scientific">Streptomyces spongiicola</name>
    <dbReference type="NCBI Taxonomy" id="1690221"/>
    <lineage>
        <taxon>Bacteria</taxon>
        <taxon>Bacillati</taxon>
        <taxon>Actinomycetota</taxon>
        <taxon>Actinomycetes</taxon>
        <taxon>Kitasatosporales</taxon>
        <taxon>Streptomycetaceae</taxon>
        <taxon>Streptomyces</taxon>
    </lineage>
</organism>
<accession>A0ABN5KIF2</accession>
<protein>
    <recommendedName>
        <fullName evidence="3">Resolvase/invertase-type recombinase catalytic domain-containing protein</fullName>
    </recommendedName>
</protein>
<gene>
    <name evidence="1" type="ORF">DDQ41_15185</name>
</gene>
<dbReference type="Proteomes" id="UP000245051">
    <property type="component" value="Chromosome"/>
</dbReference>
<reference evidence="1 2" key="1">
    <citation type="submission" date="2018-05" db="EMBL/GenBank/DDBJ databases">
        <title>Complete genome sequence of the Type Strain of Streptomyces spongiicola HNM0071, the producer of staurosporine.</title>
        <authorList>
            <person name="Zhou S."/>
            <person name="Huang X."/>
        </authorList>
    </citation>
    <scope>NUCLEOTIDE SEQUENCE [LARGE SCALE GENOMIC DNA]</scope>
    <source>
        <strain evidence="1 2">HNM0071</strain>
    </source>
</reference>